<evidence type="ECO:0000256" key="8">
    <source>
        <dbReference type="ARBA" id="ARBA00023136"/>
    </source>
</evidence>
<comment type="subcellular location">
    <subcellularLocation>
        <location evidence="1">Cell membrane</location>
        <topology evidence="1">Multi-pass membrane protein</topology>
    </subcellularLocation>
</comment>
<evidence type="ECO:0000256" key="7">
    <source>
        <dbReference type="ARBA" id="ARBA00023008"/>
    </source>
</evidence>
<feature type="signal peptide" evidence="10">
    <location>
        <begin position="1"/>
        <end position="27"/>
    </location>
</feature>
<organism evidence="13 14">
    <name type="scientific">Bosea rubneri</name>
    <dbReference type="NCBI Taxonomy" id="3075434"/>
    <lineage>
        <taxon>Bacteria</taxon>
        <taxon>Pseudomonadati</taxon>
        <taxon>Pseudomonadota</taxon>
        <taxon>Alphaproteobacteria</taxon>
        <taxon>Hyphomicrobiales</taxon>
        <taxon>Boseaceae</taxon>
        <taxon>Bosea</taxon>
    </lineage>
</organism>
<feature type="domain" description="Copper resistance protein D" evidence="12">
    <location>
        <begin position="307"/>
        <end position="407"/>
    </location>
</feature>
<evidence type="ECO:0000313" key="13">
    <source>
        <dbReference type="EMBL" id="MDU0340947.1"/>
    </source>
</evidence>
<accession>A0ABU3S978</accession>
<keyword evidence="6 9" id="KW-1133">Transmembrane helix</keyword>
<dbReference type="PANTHER" id="PTHR34820">
    <property type="entry name" value="INNER MEMBRANE PROTEIN YEBZ"/>
    <property type="match status" value="1"/>
</dbReference>
<dbReference type="Pfam" id="PF05425">
    <property type="entry name" value="CopD"/>
    <property type="match status" value="1"/>
</dbReference>
<dbReference type="Gene3D" id="2.60.40.1220">
    <property type="match status" value="1"/>
</dbReference>
<keyword evidence="14" id="KW-1185">Reference proteome</keyword>
<feature type="transmembrane region" description="Helical" evidence="9">
    <location>
        <begin position="178"/>
        <end position="200"/>
    </location>
</feature>
<evidence type="ECO:0000256" key="1">
    <source>
        <dbReference type="ARBA" id="ARBA00004651"/>
    </source>
</evidence>
<dbReference type="InterPro" id="IPR032694">
    <property type="entry name" value="CopC/D"/>
</dbReference>
<sequence length="531" mass="54865">MIRRLILLLVLLCACAAATLRPGPALAHAALVTAMPADGAVMARAPEQFTLSFSEPVSPLVLRLISPDGATTTLERFTLRDRTLTIEAPTELAQGSHVLSWRVVSEDGHPIGGSVVFSVGAPGARPPEASAQRDLPVTLALWLGRVGLYLGLVLGIGGVAFPAWVGPLPASSRKPLRMMLVLGLVVVPFALAAQGLDALAAPASDALRPEIWRAAIGSSFGRTAAIATAALLAGLISLSLAGGAGRALAFAALLGTGLALAASGHASAASPQWLMRPAVFLHGISMTAWAGALLPLALAMREANGAAALKRFSRRVPLFLIALLASGVALAIVQVETPGALLTSAYGLVLTVKLALVAALLGLAAFNRYRLTAPASRSVEPAKLRLRRVIGVEIAVVLAILGTAALWRFTPPPRTLVVALAAAAPASVHIHSEKAMAEISVTPGRAGPASVSIALLDGNFGPLAAKEVRLSFANRTAGIEAVERPAARQPDGSWLVDGLTVPVAGRWSVELEILVSDFEMIRLSDTIEIKP</sequence>
<reference evidence="13 14" key="1">
    <citation type="submission" date="2023-09" db="EMBL/GenBank/DDBJ databases">
        <title>Whole genome shotgun sequencing (WGS) of Bosea sp. ZW T0_25, isolated from stored onions (Allium cepa).</title>
        <authorList>
            <person name="Stoll D.A."/>
            <person name="Huch M."/>
        </authorList>
    </citation>
    <scope>NUCLEOTIDE SEQUENCE [LARGE SCALE GENOMIC DNA]</scope>
    <source>
        <strain evidence="13 14">ZW T0_25</strain>
    </source>
</reference>
<feature type="transmembrane region" description="Helical" evidence="9">
    <location>
        <begin position="345"/>
        <end position="366"/>
    </location>
</feature>
<feature type="transmembrane region" description="Helical" evidence="9">
    <location>
        <begin position="146"/>
        <end position="166"/>
    </location>
</feature>
<feature type="chain" id="PRO_5045253530" evidence="10">
    <location>
        <begin position="28"/>
        <end position="531"/>
    </location>
</feature>
<feature type="transmembrane region" description="Helical" evidence="9">
    <location>
        <begin position="220"/>
        <end position="240"/>
    </location>
</feature>
<keyword evidence="7" id="KW-0186">Copper</keyword>
<comment type="caution">
    <text evidence="13">The sequence shown here is derived from an EMBL/GenBank/DDBJ whole genome shotgun (WGS) entry which is preliminary data.</text>
</comment>
<evidence type="ECO:0000256" key="4">
    <source>
        <dbReference type="ARBA" id="ARBA00022723"/>
    </source>
</evidence>
<dbReference type="EMBL" id="JAWDID010000018">
    <property type="protein sequence ID" value="MDU0340947.1"/>
    <property type="molecule type" value="Genomic_DNA"/>
</dbReference>
<evidence type="ECO:0000256" key="9">
    <source>
        <dbReference type="SAM" id="Phobius"/>
    </source>
</evidence>
<keyword evidence="5 10" id="KW-0732">Signal</keyword>
<dbReference type="PANTHER" id="PTHR34820:SF4">
    <property type="entry name" value="INNER MEMBRANE PROTEIN YEBZ"/>
    <property type="match status" value="1"/>
</dbReference>
<evidence type="ECO:0000256" key="6">
    <source>
        <dbReference type="ARBA" id="ARBA00022989"/>
    </source>
</evidence>
<dbReference type="InterPro" id="IPR014755">
    <property type="entry name" value="Cu-Rt/internalin_Ig-like"/>
</dbReference>
<gene>
    <name evidence="13" type="ORF">RKE40_13685</name>
</gene>
<dbReference type="SUPFAM" id="SSF81296">
    <property type="entry name" value="E set domains"/>
    <property type="match status" value="1"/>
</dbReference>
<dbReference type="InterPro" id="IPR008457">
    <property type="entry name" value="Cu-R_CopD_dom"/>
</dbReference>
<evidence type="ECO:0000256" key="5">
    <source>
        <dbReference type="ARBA" id="ARBA00022729"/>
    </source>
</evidence>
<dbReference type="RefSeq" id="WP_316018789.1">
    <property type="nucleotide sequence ID" value="NZ_JAWDID010000018.1"/>
</dbReference>
<keyword evidence="2" id="KW-1003">Cell membrane</keyword>
<evidence type="ECO:0000313" key="14">
    <source>
        <dbReference type="Proteomes" id="UP001254257"/>
    </source>
</evidence>
<evidence type="ECO:0000259" key="12">
    <source>
        <dbReference type="Pfam" id="PF05425"/>
    </source>
</evidence>
<evidence type="ECO:0000256" key="10">
    <source>
        <dbReference type="SAM" id="SignalP"/>
    </source>
</evidence>
<feature type="domain" description="CopC" evidence="11">
    <location>
        <begin position="28"/>
        <end position="119"/>
    </location>
</feature>
<dbReference type="InterPro" id="IPR007348">
    <property type="entry name" value="CopC_dom"/>
</dbReference>
<dbReference type="Proteomes" id="UP001254257">
    <property type="component" value="Unassembled WGS sequence"/>
</dbReference>
<keyword evidence="8 9" id="KW-0472">Membrane</keyword>
<feature type="transmembrane region" description="Helical" evidence="9">
    <location>
        <begin position="279"/>
        <end position="300"/>
    </location>
</feature>
<feature type="transmembrane region" description="Helical" evidence="9">
    <location>
        <begin position="312"/>
        <end position="333"/>
    </location>
</feature>
<evidence type="ECO:0000256" key="2">
    <source>
        <dbReference type="ARBA" id="ARBA00022475"/>
    </source>
</evidence>
<evidence type="ECO:0000259" key="11">
    <source>
        <dbReference type="Pfam" id="PF04234"/>
    </source>
</evidence>
<keyword evidence="4" id="KW-0479">Metal-binding</keyword>
<name>A0ABU3S978_9HYPH</name>
<dbReference type="Pfam" id="PF04234">
    <property type="entry name" value="CopC"/>
    <property type="match status" value="1"/>
</dbReference>
<protein>
    <submittedName>
        <fullName evidence="13">Copper resistance protein CopC</fullName>
    </submittedName>
</protein>
<dbReference type="InterPro" id="IPR014756">
    <property type="entry name" value="Ig_E-set"/>
</dbReference>
<proteinExistence type="predicted"/>
<feature type="transmembrane region" description="Helical" evidence="9">
    <location>
        <begin position="386"/>
        <end position="407"/>
    </location>
</feature>
<keyword evidence="3 9" id="KW-0812">Transmembrane</keyword>
<dbReference type="PROSITE" id="PS51257">
    <property type="entry name" value="PROKAR_LIPOPROTEIN"/>
    <property type="match status" value="1"/>
</dbReference>
<feature type="transmembrane region" description="Helical" evidence="9">
    <location>
        <begin position="247"/>
        <end position="267"/>
    </location>
</feature>
<evidence type="ECO:0000256" key="3">
    <source>
        <dbReference type="ARBA" id="ARBA00022692"/>
    </source>
</evidence>